<comment type="caution">
    <text evidence="2">The sequence shown here is derived from an EMBL/GenBank/DDBJ whole genome shotgun (WGS) entry which is preliminary data.</text>
</comment>
<evidence type="ECO:0000313" key="2">
    <source>
        <dbReference type="EMBL" id="MBV3409673.1"/>
    </source>
</evidence>
<dbReference type="AlphaFoldDB" id="A0AAW4NG66"/>
<proteinExistence type="predicted"/>
<dbReference type="Proteomes" id="UP001196316">
    <property type="component" value="Unassembled WGS sequence"/>
</dbReference>
<name>A0AAW4NG66_9BACT</name>
<dbReference type="InterPro" id="IPR018873">
    <property type="entry name" value="KilA-N_DNA-bd_domain"/>
</dbReference>
<evidence type="ECO:0000313" key="3">
    <source>
        <dbReference type="Proteomes" id="UP001196316"/>
    </source>
</evidence>
<accession>A0AAW4NG66</accession>
<evidence type="ECO:0000259" key="1">
    <source>
        <dbReference type="Pfam" id="PF10543"/>
    </source>
</evidence>
<organism evidence="2 3">
    <name type="scientific">Segatella copri</name>
    <dbReference type="NCBI Taxonomy" id="165179"/>
    <lineage>
        <taxon>Bacteria</taxon>
        <taxon>Pseudomonadati</taxon>
        <taxon>Bacteroidota</taxon>
        <taxon>Bacteroidia</taxon>
        <taxon>Bacteroidales</taxon>
        <taxon>Prevotellaceae</taxon>
        <taxon>Segatella</taxon>
    </lineage>
</organism>
<sequence length="187" mass="21151">MMGHQEDIVKTESKIIVIRDTQVILDRDVAELYGVETRDINKAVKNNPKKFPPGYIIELNSSEKQELVENFHRFNTLKHSTVAPHAFTEQGLYMLATILKGDLAISTTIAIIDTFTQLRKLARTIDKVNEDAKEHGILPDKATEGKIQAAMNEVFADKLPLKMRRLTFGVNLGVLKFSIETTRESKE</sequence>
<dbReference type="Pfam" id="PF10543">
    <property type="entry name" value="ORF6N"/>
    <property type="match status" value="1"/>
</dbReference>
<reference evidence="2" key="1">
    <citation type="submission" date="2021-06" db="EMBL/GenBank/DDBJ databases">
        <title>Collection of gut derived symbiotic bacterial strains cultured from healthy donors.</title>
        <authorList>
            <person name="Lin H."/>
            <person name="Littmann E."/>
            <person name="Pamer E.G."/>
        </authorList>
    </citation>
    <scope>NUCLEOTIDE SEQUENCE</scope>
    <source>
        <strain evidence="2">MSK.21.60</strain>
    </source>
</reference>
<gene>
    <name evidence="2" type="ORF">KSW80_14935</name>
</gene>
<feature type="domain" description="KilA-N DNA-binding" evidence="1">
    <location>
        <begin position="13"/>
        <end position="98"/>
    </location>
</feature>
<protein>
    <submittedName>
        <fullName evidence="2">ORF6N domain-containing protein</fullName>
    </submittedName>
</protein>
<dbReference type="EMBL" id="JAHOEP010000086">
    <property type="protein sequence ID" value="MBV3409673.1"/>
    <property type="molecule type" value="Genomic_DNA"/>
</dbReference>